<evidence type="ECO:0000256" key="1">
    <source>
        <dbReference type="SAM" id="MobiDB-lite"/>
    </source>
</evidence>
<dbReference type="EMBL" id="GGEC01057855">
    <property type="protein sequence ID" value="MBX38339.1"/>
    <property type="molecule type" value="Transcribed_RNA"/>
</dbReference>
<dbReference type="AlphaFoldDB" id="A0A2P2N768"/>
<feature type="compositionally biased region" description="Basic and acidic residues" evidence="1">
    <location>
        <begin position="9"/>
        <end position="30"/>
    </location>
</feature>
<proteinExistence type="predicted"/>
<protein>
    <submittedName>
        <fullName evidence="2">Uncharacterized protein</fullName>
    </submittedName>
</protein>
<sequence>MVRGRRSVSTKEEKRELRQEIKRRNDNRER</sequence>
<evidence type="ECO:0000313" key="2">
    <source>
        <dbReference type="EMBL" id="MBX38339.1"/>
    </source>
</evidence>
<name>A0A2P2N768_RHIMU</name>
<accession>A0A2P2N768</accession>
<reference evidence="2" key="1">
    <citation type="submission" date="2018-02" db="EMBL/GenBank/DDBJ databases">
        <title>Rhizophora mucronata_Transcriptome.</title>
        <authorList>
            <person name="Meera S.P."/>
            <person name="Sreeshan A."/>
            <person name="Augustine A."/>
        </authorList>
    </citation>
    <scope>NUCLEOTIDE SEQUENCE</scope>
    <source>
        <tissue evidence="2">Leaf</tissue>
    </source>
</reference>
<feature type="region of interest" description="Disordered" evidence="1">
    <location>
        <begin position="1"/>
        <end position="30"/>
    </location>
</feature>
<organism evidence="2">
    <name type="scientific">Rhizophora mucronata</name>
    <name type="common">Asiatic mangrove</name>
    <dbReference type="NCBI Taxonomy" id="61149"/>
    <lineage>
        <taxon>Eukaryota</taxon>
        <taxon>Viridiplantae</taxon>
        <taxon>Streptophyta</taxon>
        <taxon>Embryophyta</taxon>
        <taxon>Tracheophyta</taxon>
        <taxon>Spermatophyta</taxon>
        <taxon>Magnoliopsida</taxon>
        <taxon>eudicotyledons</taxon>
        <taxon>Gunneridae</taxon>
        <taxon>Pentapetalae</taxon>
        <taxon>rosids</taxon>
        <taxon>fabids</taxon>
        <taxon>Malpighiales</taxon>
        <taxon>Rhizophoraceae</taxon>
        <taxon>Rhizophora</taxon>
    </lineage>
</organism>